<feature type="compositionally biased region" description="Acidic residues" evidence="1">
    <location>
        <begin position="34"/>
        <end position="43"/>
    </location>
</feature>
<organism evidence="2 3">
    <name type="scientific">Lasallia pustulata</name>
    <dbReference type="NCBI Taxonomy" id="136370"/>
    <lineage>
        <taxon>Eukaryota</taxon>
        <taxon>Fungi</taxon>
        <taxon>Dikarya</taxon>
        <taxon>Ascomycota</taxon>
        <taxon>Pezizomycotina</taxon>
        <taxon>Lecanoromycetes</taxon>
        <taxon>OSLEUM clade</taxon>
        <taxon>Umbilicariomycetidae</taxon>
        <taxon>Umbilicariales</taxon>
        <taxon>Umbilicariaceae</taxon>
        <taxon>Lasallia</taxon>
    </lineage>
</organism>
<evidence type="ECO:0000313" key="3">
    <source>
        <dbReference type="Proteomes" id="UP000192927"/>
    </source>
</evidence>
<reference evidence="3" key="1">
    <citation type="submission" date="2017-03" db="EMBL/GenBank/DDBJ databases">
        <authorList>
            <person name="Sharma R."/>
            <person name="Thines M."/>
        </authorList>
    </citation>
    <scope>NUCLEOTIDE SEQUENCE [LARGE SCALE GENOMIC DNA]</scope>
</reference>
<feature type="compositionally biased region" description="Pro residues" evidence="1">
    <location>
        <begin position="21"/>
        <end position="32"/>
    </location>
</feature>
<dbReference type="Proteomes" id="UP000192927">
    <property type="component" value="Unassembled WGS sequence"/>
</dbReference>
<keyword evidence="3" id="KW-1185">Reference proteome</keyword>
<proteinExistence type="predicted"/>
<dbReference type="AlphaFoldDB" id="A0A1W5CWY4"/>
<name>A0A1W5CWY4_9LECA</name>
<feature type="compositionally biased region" description="Polar residues" evidence="1">
    <location>
        <begin position="138"/>
        <end position="150"/>
    </location>
</feature>
<sequence length="173" mass="18205">MLPSDSLLHQSHKILADITSVPPPPYSKPHNPPTDDEDDEGNDDGTVSSQPPITITVDTSTRIVGHANDIHLPHSPSPPGQIACMLLAALKSAQQDGGKRGLEIKLQTGFSICGSRNVVVLGPMGAQGLAKEKRPQGEPQSSVDGGQNTASRKRRAESEPAEMPNAKKAVARG</sequence>
<feature type="region of interest" description="Disordered" evidence="1">
    <location>
        <begin position="128"/>
        <end position="173"/>
    </location>
</feature>
<evidence type="ECO:0000256" key="1">
    <source>
        <dbReference type="SAM" id="MobiDB-lite"/>
    </source>
</evidence>
<dbReference type="EMBL" id="FWEW01000697">
    <property type="protein sequence ID" value="SLM35394.1"/>
    <property type="molecule type" value="Genomic_DNA"/>
</dbReference>
<feature type="region of interest" description="Disordered" evidence="1">
    <location>
        <begin position="1"/>
        <end position="53"/>
    </location>
</feature>
<protein>
    <submittedName>
        <fullName evidence="2">Uncharacterized protein</fullName>
    </submittedName>
</protein>
<accession>A0A1W5CWY4</accession>
<evidence type="ECO:0000313" key="2">
    <source>
        <dbReference type="EMBL" id="SLM35394.1"/>
    </source>
</evidence>